<organism evidence="2 3">
    <name type="scientific">Lichenicola cladoniae</name>
    <dbReference type="NCBI Taxonomy" id="1484109"/>
    <lineage>
        <taxon>Bacteria</taxon>
        <taxon>Pseudomonadati</taxon>
        <taxon>Pseudomonadota</taxon>
        <taxon>Alphaproteobacteria</taxon>
        <taxon>Acetobacterales</taxon>
        <taxon>Acetobacteraceae</taxon>
        <taxon>Lichenicola</taxon>
    </lineage>
</organism>
<keyword evidence="3" id="KW-1185">Reference proteome</keyword>
<dbReference type="KEGG" id="lck:HN018_00375"/>
<name>A0A6M8GXY5_9PROT</name>
<dbReference type="PANTHER" id="PTHR30222">
    <property type="entry name" value="SPERMIDINE/PUTRESCINE-BINDING PERIPLASMIC PROTEIN"/>
    <property type="match status" value="1"/>
</dbReference>
<dbReference type="PANTHER" id="PTHR30222:SF2">
    <property type="entry name" value="ABC TRANSPORTER SUBSTRATE-BINDING PROTEIN"/>
    <property type="match status" value="1"/>
</dbReference>
<sequence>MAGVAHAADRQKEPAVRPLVIASLAGALQDAQQKAFFAPFTTASHIGIRLNSWDGLLTTLQNRARLGTTSSLGDLVLMENSSVLIACQQGLFLPIDPGGIAGLSPTDHNRLTGDAVSQCGMGALRTDQVLAWDKSRIDTAPSWAEFWDVARRPGKRGLRRDPRGTLEIALLADGVAPDDIYRTLATSDGVDRAFRKLDQLKPYVVWWDTPAQAVQIIESGAVLMTSAPNSEVAAANLVGHRDFGIQWQQSISMMLSWAIPGRPQPAGAAGSAPDTQASVDRLGRVRQLLGFMNDPSRQADFVGRYPAVSVVQGIFPPDQALPDDSPATTEHLRNALVEDDSFWATHLDQIKSRFDAWIDS</sequence>
<dbReference type="Pfam" id="PF13416">
    <property type="entry name" value="SBP_bac_8"/>
    <property type="match status" value="1"/>
</dbReference>
<keyword evidence="1" id="KW-0732">Signal</keyword>
<dbReference type="Proteomes" id="UP000500767">
    <property type="component" value="Chromosome"/>
</dbReference>
<dbReference type="Gene3D" id="3.40.190.10">
    <property type="entry name" value="Periplasmic binding protein-like II"/>
    <property type="match status" value="2"/>
</dbReference>
<dbReference type="EMBL" id="CP053708">
    <property type="protein sequence ID" value="QKE88714.1"/>
    <property type="molecule type" value="Genomic_DNA"/>
</dbReference>
<reference evidence="2 3" key="1">
    <citation type="journal article" date="2014" name="World J. Microbiol. Biotechnol.">
        <title>Biodiversity and physiological characteristics of Antarctic and Arctic lichens-associated bacteria.</title>
        <authorList>
            <person name="Lee Y.M."/>
            <person name="Kim E.H."/>
            <person name="Lee H.K."/>
            <person name="Hong S.G."/>
        </authorList>
    </citation>
    <scope>NUCLEOTIDE SEQUENCE [LARGE SCALE GENOMIC DNA]</scope>
    <source>
        <strain evidence="2 3">PAMC 26569</strain>
    </source>
</reference>
<protein>
    <submittedName>
        <fullName evidence="2">Extracellular solute-binding protein</fullName>
    </submittedName>
</protein>
<dbReference type="InterPro" id="IPR006059">
    <property type="entry name" value="SBP"/>
</dbReference>
<evidence type="ECO:0000313" key="3">
    <source>
        <dbReference type="Proteomes" id="UP000500767"/>
    </source>
</evidence>
<proteinExistence type="predicted"/>
<evidence type="ECO:0000256" key="1">
    <source>
        <dbReference type="ARBA" id="ARBA00022729"/>
    </source>
</evidence>
<dbReference type="SUPFAM" id="SSF53850">
    <property type="entry name" value="Periplasmic binding protein-like II"/>
    <property type="match status" value="1"/>
</dbReference>
<evidence type="ECO:0000313" key="2">
    <source>
        <dbReference type="EMBL" id="QKE88714.1"/>
    </source>
</evidence>
<gene>
    <name evidence="2" type="ORF">HN018_00375</name>
</gene>
<dbReference type="RefSeq" id="WP_171837187.1">
    <property type="nucleotide sequence ID" value="NZ_CP053708.1"/>
</dbReference>
<dbReference type="AlphaFoldDB" id="A0A6M8GXY5"/>
<accession>A0A6M8GXY5</accession>